<name>A0A9N9CAH8_9GLOM</name>
<evidence type="ECO:0000313" key="1">
    <source>
        <dbReference type="EMBL" id="CAG8594876.1"/>
    </source>
</evidence>
<organism evidence="1 2">
    <name type="scientific">Ambispora gerdemannii</name>
    <dbReference type="NCBI Taxonomy" id="144530"/>
    <lineage>
        <taxon>Eukaryota</taxon>
        <taxon>Fungi</taxon>
        <taxon>Fungi incertae sedis</taxon>
        <taxon>Mucoromycota</taxon>
        <taxon>Glomeromycotina</taxon>
        <taxon>Glomeromycetes</taxon>
        <taxon>Archaeosporales</taxon>
        <taxon>Ambisporaceae</taxon>
        <taxon>Ambispora</taxon>
    </lineage>
</organism>
<gene>
    <name evidence="1" type="ORF">AGERDE_LOCUS8796</name>
</gene>
<dbReference type="EMBL" id="CAJVPL010001983">
    <property type="protein sequence ID" value="CAG8594876.1"/>
    <property type="molecule type" value="Genomic_DNA"/>
</dbReference>
<accession>A0A9N9CAH8</accession>
<reference evidence="1" key="1">
    <citation type="submission" date="2021-06" db="EMBL/GenBank/DDBJ databases">
        <authorList>
            <person name="Kallberg Y."/>
            <person name="Tangrot J."/>
            <person name="Rosling A."/>
        </authorList>
    </citation>
    <scope>NUCLEOTIDE SEQUENCE</scope>
    <source>
        <strain evidence="1">MT106</strain>
    </source>
</reference>
<evidence type="ECO:0000313" key="2">
    <source>
        <dbReference type="Proteomes" id="UP000789831"/>
    </source>
</evidence>
<dbReference type="OrthoDB" id="10519308at2759"/>
<protein>
    <submittedName>
        <fullName evidence="1">10409_t:CDS:1</fullName>
    </submittedName>
</protein>
<sequence>MPKKEFEKRLELFKKVFHRKCLFCEVMIEGKGFQENESKTVLSLCEFCSRKYEVVEELKKNKEADKEQTQEIANCFYGKCYFCNEETIKRGVHEHYSYREILFGKKILSEIDACKACFSRYNALCELEQQKLEITQAQIQIPPK</sequence>
<dbReference type="Proteomes" id="UP000789831">
    <property type="component" value="Unassembled WGS sequence"/>
</dbReference>
<comment type="caution">
    <text evidence="1">The sequence shown here is derived from an EMBL/GenBank/DDBJ whole genome shotgun (WGS) entry which is preliminary data.</text>
</comment>
<dbReference type="AlphaFoldDB" id="A0A9N9CAH8"/>
<keyword evidence="2" id="KW-1185">Reference proteome</keyword>
<proteinExistence type="predicted"/>